<gene>
    <name evidence="2" type="primary">HaOG212570</name>
    <name evidence="2" type="ORF">B5X24_HaOG212570</name>
</gene>
<evidence type="ECO:0000313" key="2">
    <source>
        <dbReference type="EMBL" id="PZC71742.1"/>
    </source>
</evidence>
<dbReference type="EMBL" id="KZ150261">
    <property type="protein sequence ID" value="PZC71742.1"/>
    <property type="molecule type" value="Genomic_DNA"/>
</dbReference>
<dbReference type="AlphaFoldDB" id="A0A2W1B735"/>
<keyword evidence="3" id="KW-1185">Reference proteome</keyword>
<proteinExistence type="predicted"/>
<name>A0A2W1B735_HELAM</name>
<reference evidence="2 3" key="1">
    <citation type="journal article" date="2017" name="BMC Biol.">
        <title>Genomic innovations, transcriptional plasticity and gene loss underlying the evolution and divergence of two highly polyphagous and invasive Helicoverpa pest species.</title>
        <authorList>
            <person name="Pearce S.L."/>
            <person name="Clarke D.F."/>
            <person name="East P.D."/>
            <person name="Elfekih S."/>
            <person name="Gordon K.H."/>
            <person name="Jermiin L.S."/>
            <person name="McGaughran A."/>
            <person name="Oakeshott J.G."/>
            <person name="Papanikolaou A."/>
            <person name="Perera O.P."/>
            <person name="Rane R.V."/>
            <person name="Richards S."/>
            <person name="Tay W.T."/>
            <person name="Walsh T.K."/>
            <person name="Anderson A."/>
            <person name="Anderson C.J."/>
            <person name="Asgari S."/>
            <person name="Board P.G."/>
            <person name="Bretschneider A."/>
            <person name="Campbell P.M."/>
            <person name="Chertemps T."/>
            <person name="Christeller J.T."/>
            <person name="Coppin C.W."/>
            <person name="Downes S.J."/>
            <person name="Duan G."/>
            <person name="Farnsworth C.A."/>
            <person name="Good R.T."/>
            <person name="Han L.B."/>
            <person name="Han Y.C."/>
            <person name="Hatje K."/>
            <person name="Horne I."/>
            <person name="Huang Y.P."/>
            <person name="Hughes D.S."/>
            <person name="Jacquin-Joly E."/>
            <person name="James W."/>
            <person name="Jhangiani S."/>
            <person name="Kollmar M."/>
            <person name="Kuwar S.S."/>
            <person name="Li S."/>
            <person name="Liu N.Y."/>
            <person name="Maibeche M.T."/>
            <person name="Miller J.R."/>
            <person name="Montagne N."/>
            <person name="Perry T."/>
            <person name="Qu J."/>
            <person name="Song S.V."/>
            <person name="Sutton G.G."/>
            <person name="Vogel H."/>
            <person name="Walenz B.P."/>
            <person name="Xu W."/>
            <person name="Zhang H.J."/>
            <person name="Zou Z."/>
            <person name="Batterham P."/>
            <person name="Edwards O.R."/>
            <person name="Feyereisen R."/>
            <person name="Gibbs R.A."/>
            <person name="Heckel D.G."/>
            <person name="McGrath A."/>
            <person name="Robin C."/>
            <person name="Scherer S.E."/>
            <person name="Worley K.C."/>
            <person name="Wu Y.D."/>
        </authorList>
    </citation>
    <scope>NUCLEOTIDE SEQUENCE [LARGE SCALE GENOMIC DNA]</scope>
    <source>
        <strain evidence="2">Harm_GR_Male_#8</strain>
        <tissue evidence="2">Whole organism</tissue>
    </source>
</reference>
<dbReference type="Proteomes" id="UP000249218">
    <property type="component" value="Unassembled WGS sequence"/>
</dbReference>
<feature type="chain" id="PRO_5016114865" evidence="1">
    <location>
        <begin position="20"/>
        <end position="80"/>
    </location>
</feature>
<evidence type="ECO:0000256" key="1">
    <source>
        <dbReference type="SAM" id="SignalP"/>
    </source>
</evidence>
<protein>
    <submittedName>
        <fullName evidence="2">Uncharacterized protein</fullName>
    </submittedName>
</protein>
<organism evidence="2 3">
    <name type="scientific">Helicoverpa armigera</name>
    <name type="common">Cotton bollworm</name>
    <name type="synonym">Heliothis armigera</name>
    <dbReference type="NCBI Taxonomy" id="29058"/>
    <lineage>
        <taxon>Eukaryota</taxon>
        <taxon>Metazoa</taxon>
        <taxon>Ecdysozoa</taxon>
        <taxon>Arthropoda</taxon>
        <taxon>Hexapoda</taxon>
        <taxon>Insecta</taxon>
        <taxon>Pterygota</taxon>
        <taxon>Neoptera</taxon>
        <taxon>Endopterygota</taxon>
        <taxon>Lepidoptera</taxon>
        <taxon>Glossata</taxon>
        <taxon>Ditrysia</taxon>
        <taxon>Noctuoidea</taxon>
        <taxon>Noctuidae</taxon>
        <taxon>Heliothinae</taxon>
        <taxon>Helicoverpa</taxon>
    </lineage>
</organism>
<keyword evidence="1" id="KW-0732">Signal</keyword>
<sequence length="80" mass="9540">MKWLVCCFLLLVIFEGYQCKPCLADILKAIFHDDSDTQPVLQPIYIPMNQQPYGYNQYPFGYQYQHQQQPQMGYGMYRGY</sequence>
<feature type="signal peptide" evidence="1">
    <location>
        <begin position="1"/>
        <end position="19"/>
    </location>
</feature>
<evidence type="ECO:0000313" key="3">
    <source>
        <dbReference type="Proteomes" id="UP000249218"/>
    </source>
</evidence>
<accession>A0A2W1B735</accession>